<evidence type="ECO:0000313" key="1">
    <source>
        <dbReference type="EMBL" id="PIL31311.1"/>
    </source>
</evidence>
<dbReference type="AlphaFoldDB" id="A0A2G8SC38"/>
<organism evidence="1 2">
    <name type="scientific">Ganoderma sinense ZZ0214-1</name>
    <dbReference type="NCBI Taxonomy" id="1077348"/>
    <lineage>
        <taxon>Eukaryota</taxon>
        <taxon>Fungi</taxon>
        <taxon>Dikarya</taxon>
        <taxon>Basidiomycota</taxon>
        <taxon>Agaricomycotina</taxon>
        <taxon>Agaricomycetes</taxon>
        <taxon>Polyporales</taxon>
        <taxon>Polyporaceae</taxon>
        <taxon>Ganoderma</taxon>
    </lineage>
</organism>
<dbReference type="EMBL" id="AYKW01000012">
    <property type="protein sequence ID" value="PIL31311.1"/>
    <property type="molecule type" value="Genomic_DNA"/>
</dbReference>
<dbReference type="Proteomes" id="UP000230002">
    <property type="component" value="Unassembled WGS sequence"/>
</dbReference>
<evidence type="ECO:0000313" key="2">
    <source>
        <dbReference type="Proteomes" id="UP000230002"/>
    </source>
</evidence>
<gene>
    <name evidence="1" type="ORF">GSI_06009</name>
</gene>
<protein>
    <submittedName>
        <fullName evidence="1">Uncharacterized protein</fullName>
    </submittedName>
</protein>
<reference evidence="1 2" key="1">
    <citation type="journal article" date="2015" name="Sci. Rep.">
        <title>Chromosome-level genome map provides insights into diverse defense mechanisms in the medicinal fungus Ganoderma sinense.</title>
        <authorList>
            <person name="Zhu Y."/>
            <person name="Xu J."/>
            <person name="Sun C."/>
            <person name="Zhou S."/>
            <person name="Xu H."/>
            <person name="Nelson D.R."/>
            <person name="Qian J."/>
            <person name="Song J."/>
            <person name="Luo H."/>
            <person name="Xiang L."/>
            <person name="Li Y."/>
            <person name="Xu Z."/>
            <person name="Ji A."/>
            <person name="Wang L."/>
            <person name="Lu S."/>
            <person name="Hayward A."/>
            <person name="Sun W."/>
            <person name="Li X."/>
            <person name="Schwartz D.C."/>
            <person name="Wang Y."/>
            <person name="Chen S."/>
        </authorList>
    </citation>
    <scope>NUCLEOTIDE SEQUENCE [LARGE SCALE GENOMIC DNA]</scope>
    <source>
        <strain evidence="1 2">ZZ0214-1</strain>
    </source>
</reference>
<accession>A0A2G8SC38</accession>
<keyword evidence="2" id="KW-1185">Reference proteome</keyword>
<name>A0A2G8SC38_9APHY</name>
<comment type="caution">
    <text evidence="1">The sequence shown here is derived from an EMBL/GenBank/DDBJ whole genome shotgun (WGS) entry which is preliminary data.</text>
</comment>
<sequence length="304" mass="33301">MAGQRRRINDLTSGEIDPVVQSLIPFVASLDREDEKTAGVVEAIESLFFKLKQSSRAPSIATVLDLQELRIFPYGLEFKDDSARALVRQRGGEEVGSNFLTLVNTKALISLVRKHMSTASLAGSRMLVDVIFLRLASVLSTDSDRLSIVPDWTALNTPPDGKPSLDGVIDYLVARRPSKYSGLVLSDPVGALNRPDLLHAGSSNIYEARTFSELQSGLTQAVMASAAACRETHKECARGAVTCGDHWIFFAYQAPKGSDYAKYARTEALDIGKDAENLDLVLGILVDWIENAEVFGPQKYFYIV</sequence>
<dbReference type="OrthoDB" id="3248728at2759"/>
<proteinExistence type="predicted"/>